<evidence type="ECO:0000256" key="8">
    <source>
        <dbReference type="RuleBase" id="RU000437"/>
    </source>
</evidence>
<evidence type="ECO:0000256" key="1">
    <source>
        <dbReference type="ARBA" id="ARBA00011009"/>
    </source>
</evidence>
<dbReference type="InterPro" id="IPR006109">
    <property type="entry name" value="G3P_DH_NAD-dep_C"/>
</dbReference>
<dbReference type="SUPFAM" id="SSF51735">
    <property type="entry name" value="NAD(P)-binding Rossmann-fold domains"/>
    <property type="match status" value="1"/>
</dbReference>
<feature type="binding site" evidence="7">
    <location>
        <position position="320"/>
    </location>
    <ligand>
        <name>NAD(+)</name>
        <dbReference type="ChEBI" id="CHEBI:57540"/>
    </ligand>
</feature>
<dbReference type="AlphaFoldDB" id="A0A077TT30"/>
<keyword evidence="2 8" id="KW-0560">Oxidoreductase</keyword>
<dbReference type="EMBL" id="LT608166">
    <property type="protein sequence ID" value="SCN63131.1"/>
    <property type="molecule type" value="Genomic_DNA"/>
</dbReference>
<dbReference type="EMBL" id="LK022891">
    <property type="protein sequence ID" value="VTZ71017.1"/>
    <property type="molecule type" value="Genomic_DNA"/>
</dbReference>
<evidence type="ECO:0000313" key="12">
    <source>
        <dbReference type="EMBL" id="SCM26380.1"/>
    </source>
</evidence>
<dbReference type="GO" id="GO:0141152">
    <property type="term" value="F:glycerol-3-phosphate dehydrogenase (NAD+) activity"/>
    <property type="evidence" value="ECO:0007669"/>
    <property type="project" value="UniProtKB-UniRule"/>
</dbReference>
<evidence type="ECO:0000259" key="11">
    <source>
        <dbReference type="Pfam" id="PF07479"/>
    </source>
</evidence>
<reference evidence="14" key="3">
    <citation type="submission" date="2019-05" db="EMBL/GenBank/DDBJ databases">
        <authorList>
            <consortium name="Pathogen Informatics"/>
        </authorList>
    </citation>
    <scope>NUCLEOTIDE SEQUENCE</scope>
    <source>
        <strain evidence="12 17">AJ</strain>
        <strain evidence="14">AS</strain>
        <strain evidence="13 16">CB</strain>
    </source>
</reference>
<dbReference type="Pfam" id="PF01210">
    <property type="entry name" value="NAD_Gly3P_dh_N"/>
    <property type="match status" value="1"/>
</dbReference>
<evidence type="ECO:0000256" key="4">
    <source>
        <dbReference type="ARBA" id="ARBA00048683"/>
    </source>
</evidence>
<feature type="domain" description="Glycerol-3-phosphate dehydrogenase NAD-dependent N-terminal" evidence="10">
    <location>
        <begin position="22"/>
        <end position="192"/>
    </location>
</feature>
<feature type="binding site" evidence="7">
    <location>
        <position position="318"/>
    </location>
    <ligand>
        <name>NAD(+)</name>
        <dbReference type="ChEBI" id="CHEBI:57540"/>
    </ligand>
</feature>
<evidence type="ECO:0000313" key="13">
    <source>
        <dbReference type="EMBL" id="SCN63131.1"/>
    </source>
</evidence>
<evidence type="ECO:0000313" key="14">
    <source>
        <dbReference type="EMBL" id="VTZ71017.1"/>
    </source>
</evidence>
<evidence type="ECO:0000256" key="5">
    <source>
        <dbReference type="PIRSR" id="PIRSR000114-1"/>
    </source>
</evidence>
<dbReference type="PIRSF" id="PIRSF000114">
    <property type="entry name" value="Glycerol-3-P_dh"/>
    <property type="match status" value="1"/>
</dbReference>
<dbReference type="PANTHER" id="PTHR11728">
    <property type="entry name" value="GLYCEROL-3-PHOSPHATE DEHYDROGENASE"/>
    <property type="match status" value="1"/>
</dbReference>
<dbReference type="InterPro" id="IPR013328">
    <property type="entry name" value="6PGD_dom2"/>
</dbReference>
<dbReference type="PANTHER" id="PTHR11728:SF8">
    <property type="entry name" value="GLYCEROL-3-PHOSPHATE DEHYDROGENASE [NAD(+)]-RELATED"/>
    <property type="match status" value="1"/>
</dbReference>
<dbReference type="EMBL" id="LT608180">
    <property type="protein sequence ID" value="SCM26380.1"/>
    <property type="molecule type" value="Genomic_DNA"/>
</dbReference>
<dbReference type="GO" id="GO:0005975">
    <property type="term" value="P:carbohydrate metabolic process"/>
    <property type="evidence" value="ECO:0007669"/>
    <property type="project" value="InterPro"/>
</dbReference>
<feature type="domain" description="Glycerol-3-phosphate dehydrogenase NAD-dependent C-terminal" evidence="11">
    <location>
        <begin position="218"/>
        <end position="361"/>
    </location>
</feature>
<evidence type="ECO:0000313" key="16">
    <source>
        <dbReference type="Proteomes" id="UP000195489"/>
    </source>
</evidence>
<evidence type="ECO:0000256" key="7">
    <source>
        <dbReference type="PIRSR" id="PIRSR000114-3"/>
    </source>
</evidence>
<evidence type="ECO:0000313" key="17">
    <source>
        <dbReference type="Proteomes" id="UP000507163"/>
    </source>
</evidence>
<reference evidence="14" key="2">
    <citation type="submission" date="2014-05" db="EMBL/GenBank/DDBJ databases">
        <authorList>
            <person name="Aslett M.A."/>
            <person name="De Silva N."/>
        </authorList>
    </citation>
    <scope>NUCLEOTIDE SEQUENCE</scope>
    <source>
        <strain evidence="14">AS</strain>
    </source>
</reference>
<name>A0A077TT30_PLACU</name>
<dbReference type="GO" id="GO:0051287">
    <property type="term" value="F:NAD binding"/>
    <property type="evidence" value="ECO:0007669"/>
    <property type="project" value="UniProtKB-UniRule"/>
</dbReference>
<dbReference type="InterPro" id="IPR006168">
    <property type="entry name" value="G3P_DH_NAD-dep"/>
</dbReference>
<dbReference type="VEuPathDB" id="PlasmoDB:PCHAS_1433900"/>
<evidence type="ECO:0000256" key="9">
    <source>
        <dbReference type="RuleBase" id="RU361243"/>
    </source>
</evidence>
<dbReference type="RefSeq" id="XP_016654945.1">
    <property type="nucleotide sequence ID" value="XM_016799689.1"/>
</dbReference>
<dbReference type="Proteomes" id="UP000507163">
    <property type="component" value="Chromosome 14"/>
</dbReference>
<dbReference type="InterPro" id="IPR011128">
    <property type="entry name" value="G3P_DH_NAD-dep_N"/>
</dbReference>
<dbReference type="SUPFAM" id="SSF48179">
    <property type="entry name" value="6-phosphogluconate dehydrogenase C-terminal domain-like"/>
    <property type="match status" value="1"/>
</dbReference>
<dbReference type="Pfam" id="PF07479">
    <property type="entry name" value="NAD_Gly3P_dh_C"/>
    <property type="match status" value="1"/>
</dbReference>
<dbReference type="GO" id="GO:0005829">
    <property type="term" value="C:cytosol"/>
    <property type="evidence" value="ECO:0007669"/>
    <property type="project" value="TreeGrafter"/>
</dbReference>
<dbReference type="Proteomes" id="UP000071118">
    <property type="component" value="Chromosome 14"/>
</dbReference>
<evidence type="ECO:0000259" key="10">
    <source>
        <dbReference type="Pfam" id="PF01210"/>
    </source>
</evidence>
<feature type="binding site" evidence="6">
    <location>
        <begin position="289"/>
        <end position="290"/>
    </location>
    <ligand>
        <name>substrate</name>
    </ligand>
</feature>
<accession>A0A077TT30</accession>
<dbReference type="InterPro" id="IPR008927">
    <property type="entry name" value="6-PGluconate_DH-like_C_sf"/>
</dbReference>
<evidence type="ECO:0000313" key="15">
    <source>
        <dbReference type="Proteomes" id="UP000071118"/>
    </source>
</evidence>
<sequence>MGVAKKMMHRSIFDKLKEGPLKISILGCGNWASAICKIVGANAKNNYILDNEVKMWCRDEKINNESLVEIMNRTHENIKYLKGIPLPHNVVANSDLSYVINNSDLLIFTIPSQYLEGLLSSIKEDKSIKIAKHVKAISLTKGFIYKNDQISLCSNLISKALDIPCCALSGANIAMDIALERFSEATIGGKDKDGLLIWQRVFDIPYFKINCVNGSVEVELFGAIKNVIVMAAGFCDGLETCTNSKAAIIRIGINETILFGKTFFENFNENVIFESCGFADIITSFLAGRNARCAAEFVKCHPKKSWEQLEIELLNGQKLQGIVTLKYAYDMIKKNDLTAKFPLLTILYQISFENKDPSELIKAFMTTTISPINC</sequence>
<dbReference type="Gene3D" id="3.40.50.720">
    <property type="entry name" value="NAD(P)-binding Rossmann-like Domain"/>
    <property type="match status" value="1"/>
</dbReference>
<feature type="binding site" evidence="7">
    <location>
        <position position="289"/>
    </location>
    <ligand>
        <name>NAD(+)</name>
        <dbReference type="ChEBI" id="CHEBI:57540"/>
    </ligand>
</feature>
<dbReference type="InterPro" id="IPR036291">
    <property type="entry name" value="NAD(P)-bd_dom_sf"/>
</dbReference>
<dbReference type="PRINTS" id="PR00077">
    <property type="entry name" value="GPDHDRGNASE"/>
</dbReference>
<evidence type="ECO:0000256" key="2">
    <source>
        <dbReference type="ARBA" id="ARBA00023002"/>
    </source>
</evidence>
<dbReference type="FunFam" id="1.10.1040.10:FF:000004">
    <property type="entry name" value="Glycerol-3-phosphate dehydrogenase [NAD(+)]"/>
    <property type="match status" value="1"/>
</dbReference>
<dbReference type="Proteomes" id="UP000195489">
    <property type="component" value="Chromosome 14"/>
</dbReference>
<feature type="binding site" evidence="6">
    <location>
        <position position="141"/>
    </location>
    <ligand>
        <name>substrate</name>
    </ligand>
</feature>
<evidence type="ECO:0000256" key="6">
    <source>
        <dbReference type="PIRSR" id="PIRSR000114-2"/>
    </source>
</evidence>
<gene>
    <name evidence="12" type="ORF">PCHAJ_000450800</name>
    <name evidence="14" type="ORF">PCHAS_1433900</name>
    <name evidence="13" type="ORF">PCHCB_000455600</name>
</gene>
<feature type="active site" description="Proton acceptor" evidence="5">
    <location>
        <position position="225"/>
    </location>
</feature>
<dbReference type="NCBIfam" id="TIGR03376">
    <property type="entry name" value="glycerol3P_DH"/>
    <property type="match status" value="1"/>
</dbReference>
<keyword evidence="15" id="KW-1185">Reference proteome</keyword>
<reference evidence="14 15" key="1">
    <citation type="journal article" date="2014" name="BMC Biol.">
        <title>A comprehensive evaluation of rodent malaria parasite genomes and gene expression.</title>
        <authorList>
            <person name="Otto T.D."/>
            <person name="Bohme U."/>
            <person name="Jackson A.P."/>
            <person name="Hunt M."/>
            <person name="Franke-Fayard B."/>
            <person name="Hoeijmakers W.A."/>
            <person name="Religa A.A."/>
            <person name="Robertson L."/>
            <person name="Sanders M."/>
            <person name="Ogun S.A."/>
            <person name="Cunningham D."/>
            <person name="Erhart A."/>
            <person name="Billker O."/>
            <person name="Khan S.M."/>
            <person name="Stunnenberg H.G."/>
            <person name="Langhorne J."/>
            <person name="Holder A.A."/>
            <person name="Waters A.P."/>
            <person name="Newbold C.I."/>
            <person name="Pain A."/>
            <person name="Berriman M."/>
            <person name="Janse C.J."/>
        </authorList>
    </citation>
    <scope>NUCLEOTIDE SEQUENCE [LARGE SCALE GENOMIC DNA]</scope>
    <source>
        <strain evidence="14 15">AS</strain>
    </source>
</reference>
<dbReference type="GeneID" id="3489354"/>
<dbReference type="KEGG" id="pcb:PCHAS_1433900"/>
<dbReference type="GO" id="GO:0046168">
    <property type="term" value="P:glycerol-3-phosphate catabolic process"/>
    <property type="evidence" value="ECO:0007669"/>
    <property type="project" value="UniProtKB-UniRule"/>
</dbReference>
<proteinExistence type="inferred from homology"/>
<protein>
    <recommendedName>
        <fullName evidence="9">Glycerol-3-phosphate dehydrogenase [NAD(+)]</fullName>
        <ecNumber evidence="9">1.1.1.8</ecNumber>
    </recommendedName>
</protein>
<keyword evidence="3 7" id="KW-0520">NAD</keyword>
<feature type="binding site" evidence="7">
    <location>
        <position position="174"/>
    </location>
    <ligand>
        <name>NAD(+)</name>
        <dbReference type="ChEBI" id="CHEBI:57540"/>
    </ligand>
</feature>
<comment type="catalytic activity">
    <reaction evidence="4 9">
        <text>sn-glycerol 3-phosphate + NAD(+) = dihydroxyacetone phosphate + NADH + H(+)</text>
        <dbReference type="Rhea" id="RHEA:11092"/>
        <dbReference type="ChEBI" id="CHEBI:15378"/>
        <dbReference type="ChEBI" id="CHEBI:57540"/>
        <dbReference type="ChEBI" id="CHEBI:57597"/>
        <dbReference type="ChEBI" id="CHEBI:57642"/>
        <dbReference type="ChEBI" id="CHEBI:57945"/>
        <dbReference type="EC" id="1.1.1.8"/>
    </reaction>
</comment>
<dbReference type="GO" id="GO:0042803">
    <property type="term" value="F:protein homodimerization activity"/>
    <property type="evidence" value="ECO:0007669"/>
    <property type="project" value="InterPro"/>
</dbReference>
<dbReference type="InterPro" id="IPR017751">
    <property type="entry name" value="G3P_DH_NAD-dep_euk"/>
</dbReference>
<comment type="similarity">
    <text evidence="1 8">Belongs to the NAD-dependent glycerol-3-phosphate dehydrogenase family.</text>
</comment>
<dbReference type="OrthoDB" id="10263760at2759"/>
<dbReference type="Gene3D" id="1.10.1040.10">
    <property type="entry name" value="N-(1-d-carboxylethyl)-l-norvaline Dehydrogenase, domain 2"/>
    <property type="match status" value="1"/>
</dbReference>
<dbReference type="EC" id="1.1.1.8" evidence="9"/>
<organism evidence="14 15">
    <name type="scientific">Plasmodium chabaudi chabaudi</name>
    <dbReference type="NCBI Taxonomy" id="31271"/>
    <lineage>
        <taxon>Eukaryota</taxon>
        <taxon>Sar</taxon>
        <taxon>Alveolata</taxon>
        <taxon>Apicomplexa</taxon>
        <taxon>Aconoidasida</taxon>
        <taxon>Haemosporida</taxon>
        <taxon>Plasmodiidae</taxon>
        <taxon>Plasmodium</taxon>
        <taxon>Plasmodium (Vinckeia)</taxon>
    </lineage>
</organism>
<evidence type="ECO:0000256" key="3">
    <source>
        <dbReference type="ARBA" id="ARBA00023027"/>
    </source>
</evidence>